<feature type="region of interest" description="Disordered" evidence="1">
    <location>
        <begin position="581"/>
        <end position="607"/>
    </location>
</feature>
<feature type="compositionally biased region" description="Basic and acidic residues" evidence="1">
    <location>
        <begin position="388"/>
        <end position="400"/>
    </location>
</feature>
<feature type="compositionally biased region" description="Basic residues" evidence="1">
    <location>
        <begin position="359"/>
        <end position="387"/>
    </location>
</feature>
<sequence>MPSQEEYLDNLLKGIETENTETEVTEKPKMTGTEEETAKAPETPEPVEESGTQVDMSDMDDLLQSAVDAQKADSSEQETEASQPVAENTAILPEETASMSEDEINRLLQQSQEQSGDAPAQKSNDANDDLIKMLENADDEGLSNILDQVTPETAQPEETAEREEDNGKRGKKKKKEKKLGFFERFKKKSKEEPEAAPDETESAQPAGEEVTSDIPETVPDDLVDLSSLTDGMDDTDKTPMEASDNTESVESTKNAAENGDAGGLDDDLDALLAGAFPEQSENSTDNASGEPESADVMDILKAAGADIMDEPEQKKEKKGFFAKLLDLFTEEDEEEEETDQLQLSDENKKILEEMDKGGKNKKGKKQKKPKKEKQPKPKKPAKEKKKKEKPEKEVKPSVSEKKLSPKKILPIVVVCISLGAVILLLGNFLADYTAKRSGREAYYAGDYQTCYQNLMGKELDETEQVMYSQSESILTIRMWLREYEVFVNEGSELEALDSLLQAVRDYPTLLNYATQWNAQDEVSLAFQDILNILSQKYQLSQEEAQQIADISDNVEYTKNVMLVLQRLGLGFWEFPQGTVTEETSAPNTEEAPAQLPDPLPEEEEIQQ</sequence>
<feature type="region of interest" description="Disordered" evidence="1">
    <location>
        <begin position="352"/>
        <end position="400"/>
    </location>
</feature>
<feature type="compositionally biased region" description="Polar residues" evidence="1">
    <location>
        <begin position="243"/>
        <end position="255"/>
    </location>
</feature>
<feature type="transmembrane region" description="Helical" evidence="2">
    <location>
        <begin position="408"/>
        <end position="430"/>
    </location>
</feature>
<dbReference type="RefSeq" id="WP_227064800.1">
    <property type="nucleotide sequence ID" value="NZ_JAJEPV010000086.1"/>
</dbReference>
<reference evidence="3 4" key="1">
    <citation type="submission" date="2021-10" db="EMBL/GenBank/DDBJ databases">
        <title>Anaerobic single-cell dispensing facilitates the cultivation of human gut bacteria.</title>
        <authorList>
            <person name="Afrizal A."/>
        </authorList>
    </citation>
    <scope>NUCLEOTIDE SEQUENCE [LARGE SCALE GENOMIC DNA]</scope>
    <source>
        <strain evidence="3 4">CLA-AA-H273</strain>
    </source>
</reference>
<keyword evidence="2" id="KW-1133">Transmembrane helix</keyword>
<keyword evidence="2" id="KW-0472">Membrane</keyword>
<dbReference type="Proteomes" id="UP001197795">
    <property type="component" value="Unassembled WGS sequence"/>
</dbReference>
<protein>
    <submittedName>
        <fullName evidence="3">Uncharacterized protein</fullName>
    </submittedName>
</protein>
<organism evidence="3 4">
    <name type="scientific">Waltera acetigignens</name>
    <dbReference type="NCBI Taxonomy" id="2981769"/>
    <lineage>
        <taxon>Bacteria</taxon>
        <taxon>Bacillati</taxon>
        <taxon>Bacillota</taxon>
        <taxon>Clostridia</taxon>
        <taxon>Lachnospirales</taxon>
        <taxon>Lachnospiraceae</taxon>
        <taxon>Waltera</taxon>
    </lineage>
</organism>
<comment type="caution">
    <text evidence="3">The sequence shown here is derived from an EMBL/GenBank/DDBJ whole genome shotgun (WGS) entry which is preliminary data.</text>
</comment>
<evidence type="ECO:0000256" key="2">
    <source>
        <dbReference type="SAM" id="Phobius"/>
    </source>
</evidence>
<dbReference type="EMBL" id="JAJEPV010000086">
    <property type="protein sequence ID" value="MCC2121421.1"/>
    <property type="molecule type" value="Genomic_DNA"/>
</dbReference>
<gene>
    <name evidence="3" type="ORF">LKD75_17865</name>
</gene>
<evidence type="ECO:0000256" key="1">
    <source>
        <dbReference type="SAM" id="MobiDB-lite"/>
    </source>
</evidence>
<feature type="region of interest" description="Disordered" evidence="1">
    <location>
        <begin position="1"/>
        <end position="297"/>
    </location>
</feature>
<evidence type="ECO:0000313" key="3">
    <source>
        <dbReference type="EMBL" id="MCC2121421.1"/>
    </source>
</evidence>
<feature type="compositionally biased region" description="Basic and acidic residues" evidence="1">
    <location>
        <begin position="178"/>
        <end position="193"/>
    </location>
</feature>
<keyword evidence="2" id="KW-0812">Transmembrane</keyword>
<proteinExistence type="predicted"/>
<accession>A0AAE3A1J1</accession>
<keyword evidence="4" id="KW-1185">Reference proteome</keyword>
<dbReference type="AlphaFoldDB" id="A0AAE3A1J1"/>
<evidence type="ECO:0000313" key="4">
    <source>
        <dbReference type="Proteomes" id="UP001197795"/>
    </source>
</evidence>
<name>A0AAE3A1J1_9FIRM</name>